<dbReference type="GeneID" id="54564439"/>
<dbReference type="InterPro" id="IPR002938">
    <property type="entry name" value="FAD-bd"/>
</dbReference>
<keyword evidence="5" id="KW-0503">Monooxygenase</keyword>
<evidence type="ECO:0000313" key="7">
    <source>
        <dbReference type="EMBL" id="KAF2172608.1"/>
    </source>
</evidence>
<proteinExistence type="predicted"/>
<dbReference type="EMBL" id="ML993580">
    <property type="protein sequence ID" value="KAF2172608.1"/>
    <property type="molecule type" value="Genomic_DNA"/>
</dbReference>
<evidence type="ECO:0000256" key="4">
    <source>
        <dbReference type="ARBA" id="ARBA00023002"/>
    </source>
</evidence>
<keyword evidence="8" id="KW-1185">Reference proteome</keyword>
<dbReference type="RefSeq" id="XP_033673497.1">
    <property type="nucleotide sequence ID" value="XM_033811167.1"/>
</dbReference>
<evidence type="ECO:0000256" key="5">
    <source>
        <dbReference type="ARBA" id="ARBA00023033"/>
    </source>
</evidence>
<dbReference type="SUPFAM" id="SSF51905">
    <property type="entry name" value="FAD/NAD(P)-binding domain"/>
    <property type="match status" value="1"/>
</dbReference>
<dbReference type="GO" id="GO:0004497">
    <property type="term" value="F:monooxygenase activity"/>
    <property type="evidence" value="ECO:0007669"/>
    <property type="project" value="UniProtKB-KW"/>
</dbReference>
<dbReference type="AlphaFoldDB" id="A0A6A6D2G2"/>
<dbReference type="GO" id="GO:0071949">
    <property type="term" value="F:FAD binding"/>
    <property type="evidence" value="ECO:0007669"/>
    <property type="project" value="InterPro"/>
</dbReference>
<keyword evidence="2" id="KW-0285">Flavoprotein</keyword>
<evidence type="ECO:0000256" key="2">
    <source>
        <dbReference type="ARBA" id="ARBA00022630"/>
    </source>
</evidence>
<reference evidence="7" key="1">
    <citation type="journal article" date="2020" name="Stud. Mycol.">
        <title>101 Dothideomycetes genomes: a test case for predicting lifestyles and emergence of pathogens.</title>
        <authorList>
            <person name="Haridas S."/>
            <person name="Albert R."/>
            <person name="Binder M."/>
            <person name="Bloem J."/>
            <person name="Labutti K."/>
            <person name="Salamov A."/>
            <person name="Andreopoulos B."/>
            <person name="Baker S."/>
            <person name="Barry K."/>
            <person name="Bills G."/>
            <person name="Bluhm B."/>
            <person name="Cannon C."/>
            <person name="Castanera R."/>
            <person name="Culley D."/>
            <person name="Daum C."/>
            <person name="Ezra D."/>
            <person name="Gonzalez J."/>
            <person name="Henrissat B."/>
            <person name="Kuo A."/>
            <person name="Liang C."/>
            <person name="Lipzen A."/>
            <person name="Lutzoni F."/>
            <person name="Magnuson J."/>
            <person name="Mondo S."/>
            <person name="Nolan M."/>
            <person name="Ohm R."/>
            <person name="Pangilinan J."/>
            <person name="Park H.-J."/>
            <person name="Ramirez L."/>
            <person name="Alfaro M."/>
            <person name="Sun H."/>
            <person name="Tritt A."/>
            <person name="Yoshinaga Y."/>
            <person name="Zwiers L.-H."/>
            <person name="Turgeon B."/>
            <person name="Goodwin S."/>
            <person name="Spatafora J."/>
            <person name="Crous P."/>
            <person name="Grigoriev I."/>
        </authorList>
    </citation>
    <scope>NUCLEOTIDE SEQUENCE</scope>
    <source>
        <strain evidence="7">ATCC 36951</strain>
    </source>
</reference>
<organism evidence="7 8">
    <name type="scientific">Zasmidium cellare ATCC 36951</name>
    <dbReference type="NCBI Taxonomy" id="1080233"/>
    <lineage>
        <taxon>Eukaryota</taxon>
        <taxon>Fungi</taxon>
        <taxon>Dikarya</taxon>
        <taxon>Ascomycota</taxon>
        <taxon>Pezizomycotina</taxon>
        <taxon>Dothideomycetes</taxon>
        <taxon>Dothideomycetidae</taxon>
        <taxon>Mycosphaerellales</taxon>
        <taxon>Mycosphaerellaceae</taxon>
        <taxon>Zasmidium</taxon>
    </lineage>
</organism>
<dbReference type="PANTHER" id="PTHR47178:SF1">
    <property type="entry name" value="FAD-BINDING DOMAIN-CONTAINING PROTEIN-RELATED"/>
    <property type="match status" value="1"/>
</dbReference>
<protein>
    <recommendedName>
        <fullName evidence="6">FAD-binding domain-containing protein</fullName>
    </recommendedName>
</protein>
<gene>
    <name evidence="7" type="ORF">M409DRAFT_49163</name>
</gene>
<dbReference type="OrthoDB" id="47494at2759"/>
<dbReference type="Pfam" id="PF01494">
    <property type="entry name" value="FAD_binding_3"/>
    <property type="match status" value="1"/>
</dbReference>
<dbReference type="PRINTS" id="PR00420">
    <property type="entry name" value="RNGMNOXGNASE"/>
</dbReference>
<evidence type="ECO:0000256" key="1">
    <source>
        <dbReference type="ARBA" id="ARBA00001974"/>
    </source>
</evidence>
<keyword evidence="4" id="KW-0560">Oxidoreductase</keyword>
<accession>A0A6A6D2G2</accession>
<dbReference type="InterPro" id="IPR036188">
    <property type="entry name" value="FAD/NAD-bd_sf"/>
</dbReference>
<name>A0A6A6D2G2_ZASCE</name>
<evidence type="ECO:0000259" key="6">
    <source>
        <dbReference type="Pfam" id="PF01494"/>
    </source>
</evidence>
<evidence type="ECO:0000313" key="8">
    <source>
        <dbReference type="Proteomes" id="UP000799537"/>
    </source>
</evidence>
<dbReference type="Gene3D" id="3.50.50.60">
    <property type="entry name" value="FAD/NAD(P)-binding domain"/>
    <property type="match status" value="1"/>
</dbReference>
<feature type="domain" description="FAD-binding" evidence="6">
    <location>
        <begin position="338"/>
        <end position="385"/>
    </location>
</feature>
<keyword evidence="3" id="KW-0274">FAD</keyword>
<dbReference type="PANTHER" id="PTHR47178">
    <property type="entry name" value="MONOOXYGENASE, FAD-BINDING"/>
    <property type="match status" value="1"/>
</dbReference>
<comment type="cofactor">
    <cofactor evidence="1">
        <name>FAD</name>
        <dbReference type="ChEBI" id="CHEBI:57692"/>
    </cofactor>
</comment>
<dbReference type="Proteomes" id="UP000799537">
    <property type="component" value="Unassembled WGS sequence"/>
</dbReference>
<sequence>MNDEQASGLNGIAQENDGKTHVLIAGAGLTGLILAHGLRKLNQKLEAQGFPPKYSCTVYERDASQMVRGGGFSLTIHWALEHLEEILPDDMASRIYQCVGNPAALEAGDMGSFTYLNLSTGEPLIRVPVPQGWKGARMARVKFIDLLMEGLDIHFSKRLADITFPDSDTVCAEFEDGEKAVGNLLIGADGSRSVVRRFLYGEENSKNRQLPIRMINARVTYPMGQLKTSYDIDPHLFHGGDPEQNGYWMYALLDMPPRDQPNGPASVQLTISWPFERGYLGEKEGTDPPESFDEKRDLLKRISRNWASPVRDLLHNIPDDSVLRAVNIEEWLPSNERERKTDQRVAVVGDAAHLMTSFRGENANHGVVDVCNLLRLLGESGAGKIDIKDVVSKYEEEMISRTRPATVNARNACLDANHYANVKPGSMFLARRSMYS</sequence>
<evidence type="ECO:0000256" key="3">
    <source>
        <dbReference type="ARBA" id="ARBA00022827"/>
    </source>
</evidence>